<evidence type="ECO:0008006" key="4">
    <source>
        <dbReference type="Google" id="ProtNLM"/>
    </source>
</evidence>
<gene>
    <name evidence="2" type="ORF">CDAR_25901</name>
</gene>
<dbReference type="Proteomes" id="UP001054837">
    <property type="component" value="Unassembled WGS sequence"/>
</dbReference>
<evidence type="ECO:0000256" key="1">
    <source>
        <dbReference type="SAM" id="MobiDB-lite"/>
    </source>
</evidence>
<feature type="region of interest" description="Disordered" evidence="1">
    <location>
        <begin position="84"/>
        <end position="131"/>
    </location>
</feature>
<keyword evidence="3" id="KW-1185">Reference proteome</keyword>
<evidence type="ECO:0000313" key="3">
    <source>
        <dbReference type="Proteomes" id="UP001054837"/>
    </source>
</evidence>
<dbReference type="AlphaFoldDB" id="A0AAV4PIP1"/>
<sequence>MVCIEETSNQKKPVKAKDLLEIVGSIYWNRNLYNSEGASNPKSYGNVGNPTLFPKRIIGGGLRRPNKVRVTLKSPRTIAAVKRTPKSRRRDSYLLKVRQVIKQTGVPADSRGKCGTRQHTPPSPKTTKRKP</sequence>
<accession>A0AAV4PIP1</accession>
<proteinExistence type="predicted"/>
<organism evidence="2 3">
    <name type="scientific">Caerostris darwini</name>
    <dbReference type="NCBI Taxonomy" id="1538125"/>
    <lineage>
        <taxon>Eukaryota</taxon>
        <taxon>Metazoa</taxon>
        <taxon>Ecdysozoa</taxon>
        <taxon>Arthropoda</taxon>
        <taxon>Chelicerata</taxon>
        <taxon>Arachnida</taxon>
        <taxon>Araneae</taxon>
        <taxon>Araneomorphae</taxon>
        <taxon>Entelegynae</taxon>
        <taxon>Araneoidea</taxon>
        <taxon>Araneidae</taxon>
        <taxon>Caerostris</taxon>
    </lineage>
</organism>
<reference evidence="2 3" key="1">
    <citation type="submission" date="2021-06" db="EMBL/GenBank/DDBJ databases">
        <title>Caerostris darwini draft genome.</title>
        <authorList>
            <person name="Kono N."/>
            <person name="Arakawa K."/>
        </authorList>
    </citation>
    <scope>NUCLEOTIDE SEQUENCE [LARGE SCALE GENOMIC DNA]</scope>
</reference>
<dbReference type="EMBL" id="BPLQ01002894">
    <property type="protein sequence ID" value="GIX96330.1"/>
    <property type="molecule type" value="Genomic_DNA"/>
</dbReference>
<name>A0AAV4PIP1_9ARAC</name>
<evidence type="ECO:0000313" key="2">
    <source>
        <dbReference type="EMBL" id="GIX96330.1"/>
    </source>
</evidence>
<protein>
    <recommendedName>
        <fullName evidence="4">Ribosomal protein S13</fullName>
    </recommendedName>
</protein>
<comment type="caution">
    <text evidence="2">The sequence shown here is derived from an EMBL/GenBank/DDBJ whole genome shotgun (WGS) entry which is preliminary data.</text>
</comment>